<dbReference type="PANTHER" id="PTHR11206">
    <property type="entry name" value="MULTIDRUG RESISTANCE PROTEIN"/>
    <property type="match status" value="1"/>
</dbReference>
<feature type="transmembrane region" description="Helical" evidence="6">
    <location>
        <begin position="410"/>
        <end position="433"/>
    </location>
</feature>
<evidence type="ECO:0000256" key="1">
    <source>
        <dbReference type="ARBA" id="ARBA00004141"/>
    </source>
</evidence>
<name>A0AAP0JN84_9MAGN</name>
<keyword evidence="5 6" id="KW-0472">Membrane</keyword>
<keyword evidence="3 6" id="KW-0812">Transmembrane</keyword>
<feature type="transmembrane region" description="Helical" evidence="6">
    <location>
        <begin position="309"/>
        <end position="332"/>
    </location>
</feature>
<dbReference type="InterPro" id="IPR045069">
    <property type="entry name" value="MATE_euk"/>
</dbReference>
<feature type="transmembrane region" description="Helical" evidence="6">
    <location>
        <begin position="170"/>
        <end position="194"/>
    </location>
</feature>
<reference evidence="7 8" key="1">
    <citation type="submission" date="2024-01" db="EMBL/GenBank/DDBJ databases">
        <title>Genome assemblies of Stephania.</title>
        <authorList>
            <person name="Yang L."/>
        </authorList>
    </citation>
    <scope>NUCLEOTIDE SEQUENCE [LARGE SCALE GENOMIC DNA]</scope>
    <source>
        <strain evidence="7">QJT</strain>
        <tissue evidence="7">Leaf</tissue>
    </source>
</reference>
<dbReference type="NCBIfam" id="TIGR00797">
    <property type="entry name" value="matE"/>
    <property type="match status" value="1"/>
</dbReference>
<feature type="transmembrane region" description="Helical" evidence="6">
    <location>
        <begin position="265"/>
        <end position="288"/>
    </location>
</feature>
<dbReference type="GO" id="GO:1990961">
    <property type="term" value="P:xenobiotic detoxification by transmembrane export across the plasma membrane"/>
    <property type="evidence" value="ECO:0007669"/>
    <property type="project" value="InterPro"/>
</dbReference>
<evidence type="ECO:0000256" key="3">
    <source>
        <dbReference type="ARBA" id="ARBA00022692"/>
    </source>
</evidence>
<evidence type="ECO:0000313" key="8">
    <source>
        <dbReference type="Proteomes" id="UP001417504"/>
    </source>
</evidence>
<evidence type="ECO:0000256" key="5">
    <source>
        <dbReference type="ARBA" id="ARBA00023136"/>
    </source>
</evidence>
<dbReference type="GO" id="GO:0042910">
    <property type="term" value="F:xenobiotic transmembrane transporter activity"/>
    <property type="evidence" value="ECO:0007669"/>
    <property type="project" value="InterPro"/>
</dbReference>
<feature type="transmembrane region" description="Helical" evidence="6">
    <location>
        <begin position="60"/>
        <end position="80"/>
    </location>
</feature>
<feature type="transmembrane region" description="Helical" evidence="6">
    <location>
        <begin position="100"/>
        <end position="119"/>
    </location>
</feature>
<protein>
    <recommendedName>
        <fullName evidence="6">Protein DETOXIFICATION</fullName>
    </recommendedName>
    <alternativeName>
        <fullName evidence="6">Multidrug and toxic compound extrusion protein</fullName>
    </alternativeName>
</protein>
<keyword evidence="8" id="KW-1185">Reference proteome</keyword>
<comment type="caution">
    <text evidence="6">Lacks conserved residue(s) required for the propagation of feature annotation.</text>
</comment>
<dbReference type="EMBL" id="JBBNAE010000003">
    <property type="protein sequence ID" value="KAK9136849.1"/>
    <property type="molecule type" value="Genomic_DNA"/>
</dbReference>
<dbReference type="InterPro" id="IPR002528">
    <property type="entry name" value="MATE_fam"/>
</dbReference>
<dbReference type="GO" id="GO:0016020">
    <property type="term" value="C:membrane"/>
    <property type="evidence" value="ECO:0007669"/>
    <property type="project" value="UniProtKB-SubCell"/>
</dbReference>
<evidence type="ECO:0000256" key="4">
    <source>
        <dbReference type="ARBA" id="ARBA00022989"/>
    </source>
</evidence>
<dbReference type="Proteomes" id="UP001417504">
    <property type="component" value="Unassembled WGS sequence"/>
</dbReference>
<evidence type="ECO:0000256" key="6">
    <source>
        <dbReference type="RuleBase" id="RU004914"/>
    </source>
</evidence>
<keyword evidence="4 6" id="KW-1133">Transmembrane helix</keyword>
<comment type="caution">
    <text evidence="7">The sequence shown here is derived from an EMBL/GenBank/DDBJ whole genome shotgun (WGS) entry which is preliminary data.</text>
</comment>
<dbReference type="CDD" id="cd13132">
    <property type="entry name" value="MATE_eukaryotic"/>
    <property type="match status" value="1"/>
</dbReference>
<evidence type="ECO:0000313" key="7">
    <source>
        <dbReference type="EMBL" id="KAK9136849.1"/>
    </source>
</evidence>
<feature type="transmembrane region" description="Helical" evidence="6">
    <location>
        <begin position="231"/>
        <end position="250"/>
    </location>
</feature>
<proteinExistence type="inferred from homology"/>
<gene>
    <name evidence="7" type="ORF">Sjap_007443</name>
</gene>
<dbReference type="GO" id="GO:0015297">
    <property type="term" value="F:antiporter activity"/>
    <property type="evidence" value="ECO:0007669"/>
    <property type="project" value="InterPro"/>
</dbReference>
<accession>A0AAP0JN84</accession>
<dbReference type="AlphaFoldDB" id="A0AAP0JN84"/>
<evidence type="ECO:0000256" key="2">
    <source>
        <dbReference type="ARBA" id="ARBA00010199"/>
    </source>
</evidence>
<comment type="subcellular location">
    <subcellularLocation>
        <location evidence="1">Membrane</location>
        <topology evidence="1">Multi-pass membrane protein</topology>
    </subcellularLocation>
</comment>
<comment type="similarity">
    <text evidence="2 6">Belongs to the multi antimicrobial extrusion (MATE) (TC 2.A.66.1) family.</text>
</comment>
<feature type="transmembrane region" description="Helical" evidence="6">
    <location>
        <begin position="386"/>
        <end position="404"/>
    </location>
</feature>
<dbReference type="Pfam" id="PF01554">
    <property type="entry name" value="MatE"/>
    <property type="match status" value="2"/>
</dbReference>
<sequence length="486" mass="53116">MASQAQNHSTALREAAQELKKIKDIAFPVATMGLLNYIKGMVSVICMGRLGRLELSGGSLAIGFTNITGYSLITGLAMGMDPLCSRAFGSRNLPLATQTLYHTITMLLLASLPISLLWLNLHPLMLTLNQNPDITEVAALYCRFAIPDLIANSLLQPLKIYLRNQANANWPLMWCTLLSLLLHLPITIFLTFALRLASLASLSPLFYDTESATNDHQLGHTKSCFSSSWRMLIRLSLPSCLAVCLEWWWYELMTLLSGYLPEPHIALAASAIVIQTTSLMYIMPMSLSSSVSTRVGNELGANRPSKARLATTMAMALSSLASIAGLVCTNVGRRLWGRIFTEDVEVLDLVAAVLPILGLCELANCVQTTGCGVLRGSARPNVCAAINFWSFYMVGAPVAVVLAFAMKLGFLGLCYGLLAAQIFCAVCMLTAVWRIDWGKEVVKAKELVGIRGLITKVDENERVGKCVIGDEMVFLREITVELHTNY</sequence>
<organism evidence="7 8">
    <name type="scientific">Stephania japonica</name>
    <dbReference type="NCBI Taxonomy" id="461633"/>
    <lineage>
        <taxon>Eukaryota</taxon>
        <taxon>Viridiplantae</taxon>
        <taxon>Streptophyta</taxon>
        <taxon>Embryophyta</taxon>
        <taxon>Tracheophyta</taxon>
        <taxon>Spermatophyta</taxon>
        <taxon>Magnoliopsida</taxon>
        <taxon>Ranunculales</taxon>
        <taxon>Menispermaceae</taxon>
        <taxon>Menispermoideae</taxon>
        <taxon>Cissampelideae</taxon>
        <taxon>Stephania</taxon>
    </lineage>
</organism>